<keyword evidence="2" id="KW-1185">Reference proteome</keyword>
<accession>A0ACC2ZR10</accession>
<proteinExistence type="predicted"/>
<name>A0ACC2ZR10_9EURO</name>
<dbReference type="Proteomes" id="UP001172386">
    <property type="component" value="Unassembled WGS sequence"/>
</dbReference>
<sequence length="330" mass="36353">MTECDILIIGAGPVGTLSALLLAKQGRRVIIIDREPAIINSPRAIVYLPQSLGSLKAAGILDDVCAAGLVMKTGVGWRHVSDHKLVAHIDPFALHADDNPQPAILLGQHLLINIIAKHLQNYGVEIRYNHTFQNLRQENNKVIVMANDTEFTSSFVIGADGSRSAVRKALGIEFEGFTHPLNFMAVNFRYAKIKTTGFNEAQFIMDPQEKVEDANFAVILQTGSGDVWRCAYGDADKFSDEELKALPHTTRLHGLVQSLSGLASSYARRDIYGEQQRYNSGKLSQQREQQARNADGSNDHTGRNAIAVTGQNDNDDLYRKIAQGEYTHGK</sequence>
<evidence type="ECO:0000313" key="1">
    <source>
        <dbReference type="EMBL" id="KAJ9650043.1"/>
    </source>
</evidence>
<protein>
    <submittedName>
        <fullName evidence="1">Uncharacterized protein</fullName>
    </submittedName>
</protein>
<comment type="caution">
    <text evidence="1">The sequence shown here is derived from an EMBL/GenBank/DDBJ whole genome shotgun (WGS) entry which is preliminary data.</text>
</comment>
<evidence type="ECO:0000313" key="2">
    <source>
        <dbReference type="Proteomes" id="UP001172386"/>
    </source>
</evidence>
<reference evidence="1" key="1">
    <citation type="submission" date="2022-10" db="EMBL/GenBank/DDBJ databases">
        <title>Culturing micro-colonial fungi from biological soil crusts in the Mojave desert and describing Neophaeococcomyces mojavensis, and introducing the new genera and species Taxawa tesnikishii.</title>
        <authorList>
            <person name="Kurbessoian T."/>
            <person name="Stajich J.E."/>
        </authorList>
    </citation>
    <scope>NUCLEOTIDE SEQUENCE</scope>
    <source>
        <strain evidence="1">JES_112</strain>
    </source>
</reference>
<gene>
    <name evidence="1" type="ORF">H2198_010638</name>
</gene>
<organism evidence="1 2">
    <name type="scientific">Neophaeococcomyces mojaviensis</name>
    <dbReference type="NCBI Taxonomy" id="3383035"/>
    <lineage>
        <taxon>Eukaryota</taxon>
        <taxon>Fungi</taxon>
        <taxon>Dikarya</taxon>
        <taxon>Ascomycota</taxon>
        <taxon>Pezizomycotina</taxon>
        <taxon>Eurotiomycetes</taxon>
        <taxon>Chaetothyriomycetidae</taxon>
        <taxon>Chaetothyriales</taxon>
        <taxon>Chaetothyriales incertae sedis</taxon>
        <taxon>Neophaeococcomyces</taxon>
    </lineage>
</organism>
<dbReference type="EMBL" id="JAPDRQ010000396">
    <property type="protein sequence ID" value="KAJ9650043.1"/>
    <property type="molecule type" value="Genomic_DNA"/>
</dbReference>